<dbReference type="InterPro" id="IPR036249">
    <property type="entry name" value="Thioredoxin-like_sf"/>
</dbReference>
<proteinExistence type="predicted"/>
<feature type="region of interest" description="Disordered" evidence="1">
    <location>
        <begin position="374"/>
        <end position="400"/>
    </location>
</feature>
<accession>A0AAP0MPJ3</accession>
<feature type="region of interest" description="Disordered" evidence="1">
    <location>
        <begin position="65"/>
        <end position="97"/>
    </location>
</feature>
<dbReference type="PROSITE" id="PS51354">
    <property type="entry name" value="GLUTAREDOXIN_2"/>
    <property type="match status" value="1"/>
</dbReference>
<organism evidence="3 4">
    <name type="scientific">Citrus x changshan-huyou</name>
    <dbReference type="NCBI Taxonomy" id="2935761"/>
    <lineage>
        <taxon>Eukaryota</taxon>
        <taxon>Viridiplantae</taxon>
        <taxon>Streptophyta</taxon>
        <taxon>Embryophyta</taxon>
        <taxon>Tracheophyta</taxon>
        <taxon>Spermatophyta</taxon>
        <taxon>Magnoliopsida</taxon>
        <taxon>eudicotyledons</taxon>
        <taxon>Gunneridae</taxon>
        <taxon>Pentapetalae</taxon>
        <taxon>rosids</taxon>
        <taxon>malvids</taxon>
        <taxon>Sapindales</taxon>
        <taxon>Rutaceae</taxon>
        <taxon>Aurantioideae</taxon>
        <taxon>Citrus</taxon>
    </lineage>
</organism>
<evidence type="ECO:0000259" key="2">
    <source>
        <dbReference type="PROSITE" id="PS50186"/>
    </source>
</evidence>
<reference evidence="3 4" key="1">
    <citation type="submission" date="2024-05" db="EMBL/GenBank/DDBJ databases">
        <title>Haplotype-resolved chromosome-level genome assembly of Huyou (Citrus changshanensis).</title>
        <authorList>
            <person name="Miao C."/>
            <person name="Chen W."/>
            <person name="Wu Y."/>
            <person name="Wang L."/>
            <person name="Zhao S."/>
            <person name="Grierson D."/>
            <person name="Xu C."/>
            <person name="Chen K."/>
        </authorList>
    </citation>
    <scope>NUCLEOTIDE SEQUENCE [LARGE SCALE GENOMIC DNA]</scope>
    <source>
        <strain evidence="3">01-14</strain>
        <tissue evidence="3">Leaf</tissue>
    </source>
</reference>
<dbReference type="SUPFAM" id="SSF52833">
    <property type="entry name" value="Thioredoxin-like"/>
    <property type="match status" value="1"/>
</dbReference>
<dbReference type="Pfam" id="PF00462">
    <property type="entry name" value="Glutaredoxin"/>
    <property type="match status" value="1"/>
</dbReference>
<sequence length="919" mass="103591">MSYCRDLIDKLLLPDWIAEYQRWSKNLQMGSTAEKNIISFPTAEKLEGNTLDFQIKDQPLEESKSLNISNDNCGDNNNNEQDDLGDKINESSDVDSKAQAEKLDINFEHDDLAMMDKSRDLESKTSELGSRNFESKAAECVDVGKMDESGHLESKTAECVDVGKSDENRDSESKAAECADVGKMDKSRDLEFKAAECLDVGKINENKDLEYKAAEGVEMGMMDESKDLESKAVECIDLSKMSKDFKSKATECVDLGHIDESRDIESKGAGEKLDCKNERGESRDADRVIVAGVLDSTAQVERDQETIGEEEREPEPVFDGTEVPGMEANRSTSTRSLELDLEAEGSVWPEKAAALKNFVKEKGSGAVANVMRRLSGKKDETGQDVSIDEDNVASDSGKDSEAVEASKRMAERYSWNPLNYIKMSSDVDSENRTEQRQEVVKEPPQPLVMKGRVILYTRLGCQESREVRLFLYWKRLRYVEINIDVYPSRKMELEKFAGSSAVPKVFFNEILMGGLSELKALDESGKLDEKIEYLITEAPPFEAPLPPLSGEDDLSSSGAIDELALIVLKMKENVVVKDRFYKMRRFTNCFLGSEAVNFLSEDQYLEREEAVEFGRKLASKLFFRHVLDENLFEDGNHLYRFLDHDPLVSSQCHNIPRGIIDAKPKPISEIALRLRFLSYAIFEAYVSEDGRHVDYRTIHGSEEFARYLRTVQELQRVELQDMPREEMLAFFINLYNMMAIHAILVCGHPIGALERRKFFGDFKYVIGGYTYSLSAIQNGILRGNQRPPYNLMKPFGAKDKRSQVALPYPEPSTHFALVCGTRSSPALQCYSPGNIDKELMKAARSFLRGGGLVIDLHAKVATMSMVLKWYSVDFGKNEVEVLKHASNYLEPTASEALLEALANSQLKVTYQPYDWGLNI</sequence>
<feature type="compositionally biased region" description="Basic and acidic residues" evidence="1">
    <location>
        <begin position="84"/>
        <end position="97"/>
    </location>
</feature>
<evidence type="ECO:0000256" key="1">
    <source>
        <dbReference type="SAM" id="MobiDB-lite"/>
    </source>
</evidence>
<protein>
    <recommendedName>
        <fullName evidence="2">DEP domain-containing protein</fullName>
    </recommendedName>
</protein>
<feature type="domain" description="DEP" evidence="2">
    <location>
        <begin position="570"/>
        <end position="643"/>
    </location>
</feature>
<dbReference type="PANTHER" id="PTHR46361">
    <property type="entry name" value="ELECTRON CARRIER/ PROTEIN DISULFIDE OXIDOREDUCTASE"/>
    <property type="match status" value="1"/>
</dbReference>
<name>A0AAP0MPJ3_9ROSI</name>
<evidence type="ECO:0000313" key="3">
    <source>
        <dbReference type="EMBL" id="KAK9216084.1"/>
    </source>
</evidence>
<dbReference type="InterPro" id="IPR036388">
    <property type="entry name" value="WH-like_DNA-bd_sf"/>
</dbReference>
<dbReference type="Proteomes" id="UP001428341">
    <property type="component" value="Unassembled WGS sequence"/>
</dbReference>
<evidence type="ECO:0000313" key="4">
    <source>
        <dbReference type="Proteomes" id="UP001428341"/>
    </source>
</evidence>
<dbReference type="InterPro" id="IPR000591">
    <property type="entry name" value="DEP_dom"/>
</dbReference>
<dbReference type="CDD" id="cd04371">
    <property type="entry name" value="DEP"/>
    <property type="match status" value="1"/>
</dbReference>
<dbReference type="Gene3D" id="1.10.10.10">
    <property type="entry name" value="Winged helix-like DNA-binding domain superfamily/Winged helix DNA-binding domain"/>
    <property type="match status" value="1"/>
</dbReference>
<dbReference type="PANTHER" id="PTHR46361:SF3">
    <property type="entry name" value="ELECTRON CARRIER_ PROTEIN DISULFIDE OXIDOREDUCTASE"/>
    <property type="match status" value="1"/>
</dbReference>
<dbReference type="SMART" id="SM00049">
    <property type="entry name" value="DEP"/>
    <property type="match status" value="1"/>
</dbReference>
<dbReference type="EMBL" id="JBCGBO010000003">
    <property type="protein sequence ID" value="KAK9216084.1"/>
    <property type="molecule type" value="Genomic_DNA"/>
</dbReference>
<dbReference type="AlphaFoldDB" id="A0AAP0MPJ3"/>
<dbReference type="PROSITE" id="PS50186">
    <property type="entry name" value="DEP"/>
    <property type="match status" value="1"/>
</dbReference>
<dbReference type="SUPFAM" id="SSF46785">
    <property type="entry name" value="Winged helix' DNA-binding domain"/>
    <property type="match status" value="1"/>
</dbReference>
<gene>
    <name evidence="3" type="ORF">WN944_008091</name>
</gene>
<feature type="compositionally biased region" description="Low complexity" evidence="1">
    <location>
        <begin position="67"/>
        <end position="79"/>
    </location>
</feature>
<dbReference type="InterPro" id="IPR006869">
    <property type="entry name" value="DUF547"/>
</dbReference>
<comment type="caution">
    <text evidence="3">The sequence shown here is derived from an EMBL/GenBank/DDBJ whole genome shotgun (WGS) entry which is preliminary data.</text>
</comment>
<keyword evidence="4" id="KW-1185">Reference proteome</keyword>
<dbReference type="Pfam" id="PF00610">
    <property type="entry name" value="DEP"/>
    <property type="match status" value="1"/>
</dbReference>
<feature type="region of interest" description="Disordered" evidence="1">
    <location>
        <begin position="298"/>
        <end position="335"/>
    </location>
</feature>
<dbReference type="Pfam" id="PF04784">
    <property type="entry name" value="DUF547"/>
    <property type="match status" value="1"/>
</dbReference>
<dbReference type="InterPro" id="IPR036390">
    <property type="entry name" value="WH_DNA-bd_sf"/>
</dbReference>
<dbReference type="InterPro" id="IPR002109">
    <property type="entry name" value="Glutaredoxin"/>
</dbReference>
<dbReference type="GO" id="GO:0035556">
    <property type="term" value="P:intracellular signal transduction"/>
    <property type="evidence" value="ECO:0007669"/>
    <property type="project" value="InterPro"/>
</dbReference>
<dbReference type="Gene3D" id="3.40.30.10">
    <property type="entry name" value="Glutaredoxin"/>
    <property type="match status" value="1"/>
</dbReference>